<feature type="domain" description="Chitin-binding type-2" evidence="9">
    <location>
        <begin position="667"/>
        <end position="724"/>
    </location>
</feature>
<feature type="domain" description="Chitin-binding type-2" evidence="9">
    <location>
        <begin position="882"/>
        <end position="941"/>
    </location>
</feature>
<comment type="caution">
    <text evidence="10">The sequence shown here is derived from an EMBL/GenBank/DDBJ whole genome shotgun (WGS) entry which is preliminary data.</text>
</comment>
<feature type="domain" description="Chitin-binding type-2" evidence="9">
    <location>
        <begin position="762"/>
        <end position="836"/>
    </location>
</feature>
<dbReference type="Gene3D" id="2.170.140.10">
    <property type="entry name" value="Chitin binding domain"/>
    <property type="match status" value="4"/>
</dbReference>
<proteinExistence type="predicted"/>
<organism evidence="10 11">
    <name type="scientific">Necator americanus</name>
    <name type="common">Human hookworm</name>
    <dbReference type="NCBI Taxonomy" id="51031"/>
    <lineage>
        <taxon>Eukaryota</taxon>
        <taxon>Metazoa</taxon>
        <taxon>Ecdysozoa</taxon>
        <taxon>Nematoda</taxon>
        <taxon>Chromadorea</taxon>
        <taxon>Rhabditida</taxon>
        <taxon>Rhabditina</taxon>
        <taxon>Rhabditomorpha</taxon>
        <taxon>Strongyloidea</taxon>
        <taxon>Ancylostomatidae</taxon>
        <taxon>Bunostominae</taxon>
        <taxon>Necator</taxon>
    </lineage>
</organism>
<keyword evidence="6" id="KW-0325">Glycoprotein</keyword>
<evidence type="ECO:0000259" key="9">
    <source>
        <dbReference type="PROSITE" id="PS50940"/>
    </source>
</evidence>
<evidence type="ECO:0000256" key="6">
    <source>
        <dbReference type="ARBA" id="ARBA00023180"/>
    </source>
</evidence>
<keyword evidence="1" id="KW-0217">Developmental protein</keyword>
<evidence type="ECO:0000256" key="8">
    <source>
        <dbReference type="SAM" id="SignalP"/>
    </source>
</evidence>
<keyword evidence="5" id="KW-1015">Disulfide bond</keyword>
<sequence length="944" mass="106038">MWLLLLISILPLAGCNPLLITLNWPNSTNNQQQQQQQHPASWNFDFKNAGGWQGPTLQIRADGLWTLCRGNRPYVQLGLCSTHFIECARNGGDGFVVRTCPFKSYVFMNGQCLPAQQFEECRDYALNIINEETKHLVEGESFCANGAGIYRGNNGPGYDQCSRQALICHPNRRDAISMLCSSGQTLTENLDCVRAPRSCHSGLDVVAPIRQFFLHRSCNVGSFGTRLPPVLENSQLNQYQPETHCASWYVMCNPQPNVIHCGPGEVFDRHQEKCRQWNNGDVCAMSGICRGHEWESVSVGKCQRQFVYCEGSAGLLHSCGEGMVFDGKCTPKEFANGCDVCREGERRPGDLCGEYYVCVRVNNQLNWEQQRCGSGQAFNDYTKVCQNDYTCAVPKTCVHGSSFPLNCRDYMHCTGERYEMFSCPPNSRWDVHIKMCVMDSTCGMSSHPSPNHCLNGDAIPSADCVTYQICMNGSYYSAQCRDNFGYAAVACSHCFSSANTYPINQLHYPARCSPGDQRPHPKDCVAYYICVDQEWVYRRCDKPDTIYDASTKTCIQGNTWQCSSSIQVQCRNGERIIHKDPSMCDRLTECRHGSWVDLQCPSGYIYDANTFNCVLGECQGTQQYPEVLPPPTPIDSPAVSQSAGSHQSISAPESAPPKYHFIPEFVSPSCHGHITVADRYDCSRYWKCDSSGKFYSMACPSGSVYDPQERTCTKGKCSSTKCVERSFQPSEECGVYKTCYKGEWIEARCDHGKQFVNGKCTNDDCVREERGEEYYSMLQCHSGAVRPHHTSRASYMFCQYGVWTPRSCPDGAIFDWKTLACVTTSKSPSYHPKCFEGETKSIPGQCSLYKECQNGKWVKKACPYGYRFYNGYCMEGNCSEENQFCKESSGVDGYRRVQHDCSKYYQCVHGKWLERPCAPGTVFNGRLSVCDHATNVPECGGIYN</sequence>
<evidence type="ECO:0000313" key="11">
    <source>
        <dbReference type="Proteomes" id="UP001303046"/>
    </source>
</evidence>
<evidence type="ECO:0000256" key="1">
    <source>
        <dbReference type="ARBA" id="ARBA00022473"/>
    </source>
</evidence>
<keyword evidence="3 8" id="KW-0732">Signal</keyword>
<dbReference type="InterPro" id="IPR051940">
    <property type="entry name" value="Chitin_bind-dev_reg"/>
</dbReference>
<evidence type="ECO:0000256" key="2">
    <source>
        <dbReference type="ARBA" id="ARBA00022669"/>
    </source>
</evidence>
<dbReference type="SMART" id="SM00494">
    <property type="entry name" value="ChtBD2"/>
    <property type="match status" value="11"/>
</dbReference>
<dbReference type="Proteomes" id="UP001303046">
    <property type="component" value="Unassembled WGS sequence"/>
</dbReference>
<gene>
    <name evidence="10" type="primary">Necator_chrI.g409</name>
    <name evidence="10" type="ORF">RB195_004288</name>
</gene>
<evidence type="ECO:0000313" key="10">
    <source>
        <dbReference type="EMBL" id="KAK6725873.1"/>
    </source>
</evidence>
<keyword evidence="11" id="KW-1185">Reference proteome</keyword>
<feature type="domain" description="Chitin-binding type-2" evidence="9">
    <location>
        <begin position="394"/>
        <end position="444"/>
    </location>
</feature>
<feature type="signal peptide" evidence="8">
    <location>
        <begin position="1"/>
        <end position="15"/>
    </location>
</feature>
<evidence type="ECO:0000256" key="7">
    <source>
        <dbReference type="SAM" id="MobiDB-lite"/>
    </source>
</evidence>
<dbReference type="SUPFAM" id="SSF57625">
    <property type="entry name" value="Invertebrate chitin-binding proteins"/>
    <property type="match status" value="6"/>
</dbReference>
<dbReference type="PANTHER" id="PTHR23301">
    <property type="entry name" value="CHITIN BINDING PERITROPHIN-A"/>
    <property type="match status" value="1"/>
</dbReference>
<accession>A0ABR1BKR3</accession>
<feature type="compositionally biased region" description="Polar residues" evidence="7">
    <location>
        <begin position="638"/>
        <end position="649"/>
    </location>
</feature>
<name>A0ABR1BKR3_NECAM</name>
<keyword evidence="2" id="KW-0147">Chitin-binding</keyword>
<dbReference type="InterPro" id="IPR036508">
    <property type="entry name" value="Chitin-bd_dom_sf"/>
</dbReference>
<evidence type="ECO:0000256" key="4">
    <source>
        <dbReference type="ARBA" id="ARBA00022737"/>
    </source>
</evidence>
<dbReference type="InterPro" id="IPR002557">
    <property type="entry name" value="Chitin-bd_dom"/>
</dbReference>
<dbReference type="Pfam" id="PF01607">
    <property type="entry name" value="CBM_14"/>
    <property type="match status" value="4"/>
</dbReference>
<protein>
    <recommendedName>
        <fullName evidence="9">Chitin-binding type-2 domain-containing protein</fullName>
    </recommendedName>
</protein>
<feature type="domain" description="Chitin-binding type-2" evidence="9">
    <location>
        <begin position="567"/>
        <end position="613"/>
    </location>
</feature>
<feature type="region of interest" description="Disordered" evidence="7">
    <location>
        <begin position="629"/>
        <end position="649"/>
    </location>
</feature>
<reference evidence="10 11" key="1">
    <citation type="submission" date="2023-08" db="EMBL/GenBank/DDBJ databases">
        <title>A Necator americanus chromosomal reference genome.</title>
        <authorList>
            <person name="Ilik V."/>
            <person name="Petrzelkova K.J."/>
            <person name="Pardy F."/>
            <person name="Fuh T."/>
            <person name="Niatou-Singa F.S."/>
            <person name="Gouil Q."/>
            <person name="Baker L."/>
            <person name="Ritchie M.E."/>
            <person name="Jex A.R."/>
            <person name="Gazzola D."/>
            <person name="Li H."/>
            <person name="Toshio Fujiwara R."/>
            <person name="Zhan B."/>
            <person name="Aroian R.V."/>
            <person name="Pafco B."/>
            <person name="Schwarz E.M."/>
        </authorList>
    </citation>
    <scope>NUCLEOTIDE SEQUENCE [LARGE SCALE GENOMIC DNA]</scope>
    <source>
        <strain evidence="10 11">Aroian</strain>
        <tissue evidence="10">Whole animal</tissue>
    </source>
</reference>
<feature type="domain" description="Chitin-binding type-2" evidence="9">
    <location>
        <begin position="509"/>
        <end position="564"/>
    </location>
</feature>
<dbReference type="EMBL" id="JAVFWL010000001">
    <property type="protein sequence ID" value="KAK6725873.1"/>
    <property type="molecule type" value="Genomic_DNA"/>
</dbReference>
<evidence type="ECO:0000256" key="5">
    <source>
        <dbReference type="ARBA" id="ARBA00023157"/>
    </source>
</evidence>
<keyword evidence="4" id="KW-0677">Repeat</keyword>
<feature type="chain" id="PRO_5045633195" description="Chitin-binding type-2 domain-containing protein" evidence="8">
    <location>
        <begin position="16"/>
        <end position="944"/>
    </location>
</feature>
<dbReference type="PANTHER" id="PTHR23301:SF0">
    <property type="entry name" value="CHITIN-BINDING TYPE-2 DOMAIN-CONTAINING PROTEIN-RELATED"/>
    <property type="match status" value="1"/>
</dbReference>
<evidence type="ECO:0000256" key="3">
    <source>
        <dbReference type="ARBA" id="ARBA00022729"/>
    </source>
</evidence>
<dbReference type="PROSITE" id="PS50940">
    <property type="entry name" value="CHIT_BIND_II"/>
    <property type="match status" value="6"/>
</dbReference>